<dbReference type="EMBL" id="DTHG01000045">
    <property type="protein sequence ID" value="HGW91626.1"/>
    <property type="molecule type" value="Genomic_DNA"/>
</dbReference>
<dbReference type="InterPro" id="IPR036046">
    <property type="entry name" value="Acylphosphatase-like_dom_sf"/>
</dbReference>
<comment type="caution">
    <text evidence="7">The sequence shown here is derived from an EMBL/GenBank/DDBJ whole genome shotgun (WGS) entry which is preliminary data.</text>
</comment>
<sequence length="92" mass="10696">MDYVRINAIVKGYVQGVGYRFFTERKAKEYGITGWVKNLRDGNVQVVAEGERSIIEEFIKDLKVGPHSASVTDIEIKWEKYTGEFKDFEVRF</sequence>
<accession>A0A7C4YFQ5</accession>
<dbReference type="PANTHER" id="PTHR47268">
    <property type="entry name" value="ACYLPHOSPHATASE"/>
    <property type="match status" value="1"/>
</dbReference>
<comment type="similarity">
    <text evidence="1 5">Belongs to the acylphosphatase family.</text>
</comment>
<evidence type="ECO:0000256" key="4">
    <source>
        <dbReference type="PROSITE-ProRule" id="PRU00520"/>
    </source>
</evidence>
<dbReference type="PANTHER" id="PTHR47268:SF4">
    <property type="entry name" value="ACYLPHOSPHATASE"/>
    <property type="match status" value="1"/>
</dbReference>
<gene>
    <name evidence="7" type="ORF">ENV67_03690</name>
</gene>
<dbReference type="PROSITE" id="PS00151">
    <property type="entry name" value="ACYLPHOSPHATASE_2"/>
    <property type="match status" value="1"/>
</dbReference>
<dbReference type="Gene3D" id="3.30.70.100">
    <property type="match status" value="1"/>
</dbReference>
<dbReference type="PROSITE" id="PS51160">
    <property type="entry name" value="ACYLPHOSPHATASE_3"/>
    <property type="match status" value="1"/>
</dbReference>
<proteinExistence type="inferred from homology"/>
<evidence type="ECO:0000256" key="5">
    <source>
        <dbReference type="RuleBase" id="RU004168"/>
    </source>
</evidence>
<keyword evidence="4" id="KW-0378">Hydrolase</keyword>
<reference evidence="7" key="1">
    <citation type="journal article" date="2020" name="mSystems">
        <title>Genome- and Community-Level Interaction Insights into Carbon Utilization and Element Cycling Functions of Hydrothermarchaeota in Hydrothermal Sediment.</title>
        <authorList>
            <person name="Zhou Z."/>
            <person name="Liu Y."/>
            <person name="Xu W."/>
            <person name="Pan J."/>
            <person name="Luo Z.H."/>
            <person name="Li M."/>
        </authorList>
    </citation>
    <scope>NUCLEOTIDE SEQUENCE [LARGE SCALE GENOMIC DNA]</scope>
    <source>
        <strain evidence="7">SpSt-780</strain>
    </source>
</reference>
<feature type="active site" evidence="4">
    <location>
        <position position="38"/>
    </location>
</feature>
<dbReference type="AlphaFoldDB" id="A0A7C4YFQ5"/>
<dbReference type="InterPro" id="IPR017968">
    <property type="entry name" value="Acylphosphatase_CS"/>
</dbReference>
<dbReference type="GO" id="GO:0003998">
    <property type="term" value="F:acylphosphatase activity"/>
    <property type="evidence" value="ECO:0007669"/>
    <property type="project" value="UniProtKB-EC"/>
</dbReference>
<evidence type="ECO:0000256" key="3">
    <source>
        <dbReference type="ARBA" id="ARBA00047645"/>
    </source>
</evidence>
<comment type="catalytic activity">
    <reaction evidence="3 4">
        <text>an acyl phosphate + H2O = a carboxylate + phosphate + H(+)</text>
        <dbReference type="Rhea" id="RHEA:14965"/>
        <dbReference type="ChEBI" id="CHEBI:15377"/>
        <dbReference type="ChEBI" id="CHEBI:15378"/>
        <dbReference type="ChEBI" id="CHEBI:29067"/>
        <dbReference type="ChEBI" id="CHEBI:43474"/>
        <dbReference type="ChEBI" id="CHEBI:59918"/>
        <dbReference type="EC" id="3.6.1.7"/>
    </reaction>
</comment>
<protein>
    <recommendedName>
        <fullName evidence="2 4">acylphosphatase</fullName>
        <ecNumber evidence="2 4">3.6.1.7</ecNumber>
    </recommendedName>
</protein>
<evidence type="ECO:0000256" key="1">
    <source>
        <dbReference type="ARBA" id="ARBA00005614"/>
    </source>
</evidence>
<organism evidence="7">
    <name type="scientific">candidate division WOR-3 bacterium</name>
    <dbReference type="NCBI Taxonomy" id="2052148"/>
    <lineage>
        <taxon>Bacteria</taxon>
        <taxon>Bacteria division WOR-3</taxon>
    </lineage>
</organism>
<feature type="active site" evidence="4">
    <location>
        <position position="20"/>
    </location>
</feature>
<evidence type="ECO:0000259" key="6">
    <source>
        <dbReference type="PROSITE" id="PS51160"/>
    </source>
</evidence>
<evidence type="ECO:0000313" key="7">
    <source>
        <dbReference type="EMBL" id="HGW91626.1"/>
    </source>
</evidence>
<evidence type="ECO:0000256" key="2">
    <source>
        <dbReference type="ARBA" id="ARBA00012150"/>
    </source>
</evidence>
<feature type="domain" description="Acylphosphatase-like" evidence="6">
    <location>
        <begin position="5"/>
        <end position="92"/>
    </location>
</feature>
<dbReference type="InterPro" id="IPR001792">
    <property type="entry name" value="Acylphosphatase-like_dom"/>
</dbReference>
<dbReference type="EC" id="3.6.1.7" evidence="2 4"/>
<name>A0A7C4YFQ5_UNCW3</name>
<dbReference type="PRINTS" id="PR00112">
    <property type="entry name" value="ACYLPHPHTASE"/>
</dbReference>
<dbReference type="SUPFAM" id="SSF54975">
    <property type="entry name" value="Acylphosphatase/BLUF domain-like"/>
    <property type="match status" value="1"/>
</dbReference>
<dbReference type="Pfam" id="PF00708">
    <property type="entry name" value="Acylphosphatase"/>
    <property type="match status" value="1"/>
</dbReference>
<dbReference type="InterPro" id="IPR020456">
    <property type="entry name" value="Acylphosphatase"/>
</dbReference>